<name>A0A830EFE6_9CREN</name>
<feature type="domain" description="Glycosyltransferase 2-like" evidence="4">
    <location>
        <begin position="8"/>
        <end position="141"/>
    </location>
</feature>
<evidence type="ECO:0000313" key="8">
    <source>
        <dbReference type="Proteomes" id="UP001060771"/>
    </source>
</evidence>
<dbReference type="GO" id="GO:0016757">
    <property type="term" value="F:glycosyltransferase activity"/>
    <property type="evidence" value="ECO:0007669"/>
    <property type="project" value="UniProtKB-KW"/>
</dbReference>
<evidence type="ECO:0000256" key="2">
    <source>
        <dbReference type="ARBA" id="ARBA00022676"/>
    </source>
</evidence>
<keyword evidence="2" id="KW-0328">Glycosyltransferase</keyword>
<reference evidence="6" key="1">
    <citation type="journal article" date="2014" name="Int. J. Syst. Evol. Microbiol.">
        <title>Complete genome sequence of Corynebacterium casei LMG S-19264T (=DSM 44701T), isolated from a smear-ripened cheese.</title>
        <authorList>
            <consortium name="US DOE Joint Genome Institute (JGI-PGF)"/>
            <person name="Walter F."/>
            <person name="Albersmeier A."/>
            <person name="Kalinowski J."/>
            <person name="Ruckert C."/>
        </authorList>
    </citation>
    <scope>NUCLEOTIDE SEQUENCE</scope>
    <source>
        <strain evidence="6">JCM 11219</strain>
    </source>
</reference>
<dbReference type="PANTHER" id="PTHR43179:SF12">
    <property type="entry name" value="GALACTOFURANOSYLTRANSFERASE GLFT2"/>
    <property type="match status" value="1"/>
</dbReference>
<reference evidence="8" key="3">
    <citation type="submission" date="2022-09" db="EMBL/GenBank/DDBJ databases">
        <title>Complete genome sequence of Vulcanisaeta souniana.</title>
        <authorList>
            <person name="Kato S."/>
            <person name="Itoh T."/>
            <person name="Ohkuma M."/>
        </authorList>
    </citation>
    <scope>NUCLEOTIDE SEQUENCE [LARGE SCALE GENOMIC DNA]</scope>
    <source>
        <strain evidence="8">JCM 11219</strain>
    </source>
</reference>
<proteinExistence type="inferred from homology"/>
<dbReference type="Proteomes" id="UP000657075">
    <property type="component" value="Unassembled WGS sequence"/>
</dbReference>
<dbReference type="Pfam" id="PF00535">
    <property type="entry name" value="Glycos_transf_2"/>
    <property type="match status" value="1"/>
</dbReference>
<dbReference type="InterPro" id="IPR001173">
    <property type="entry name" value="Glyco_trans_2-like"/>
</dbReference>
<sequence>MNAVARASVVWLNYNSMRFIDIALESLNSFLSLDFDGYELVVVDNASTDGSFERIRRFIEEKRPSGVRVKIVRNERNLGYAGGMNVGWEARDPDSKYVAFANNDLIPTPQSLTKLIEHMEGNEGVAAVSGLIYYGDGRIIYSAGGWGDELWFFDDICNGFVIDECPGINKEHHVTYSDGAYMVVRVDVVRRTMPNGKPFIDETFLYLDDVLLGLVLWNMGYKSMYIPINAGLHFTSMTTRGPLISRYVIRSFTALSIIVETKYSNTTKHLLMIRRSIGNKILCLFKDDFCLKYYGYIDGIRLGNYLRSVLGTLNLYKAPYVKVSIYDLIKEALMVRGRVKVTHNMLVNS</sequence>
<evidence type="ECO:0000256" key="1">
    <source>
        <dbReference type="ARBA" id="ARBA00006739"/>
    </source>
</evidence>
<gene>
    <name evidence="6" type="ORF">GCM10007112_05490</name>
    <name evidence="5" type="ORF">Vsou_07450</name>
</gene>
<keyword evidence="8" id="KW-1185">Reference proteome</keyword>
<dbReference type="PANTHER" id="PTHR43179">
    <property type="entry name" value="RHAMNOSYLTRANSFERASE WBBL"/>
    <property type="match status" value="1"/>
</dbReference>
<protein>
    <recommendedName>
        <fullName evidence="4">Glycosyltransferase 2-like domain-containing protein</fullName>
    </recommendedName>
</protein>
<keyword evidence="3" id="KW-0808">Transferase</keyword>
<reference evidence="6" key="2">
    <citation type="submission" date="2020-09" db="EMBL/GenBank/DDBJ databases">
        <authorList>
            <person name="Sun Q."/>
            <person name="Ohkuma M."/>
        </authorList>
    </citation>
    <scope>NUCLEOTIDE SEQUENCE</scope>
    <source>
        <strain evidence="6">JCM 11219</strain>
    </source>
</reference>
<accession>A0A830EFE6</accession>
<dbReference type="AlphaFoldDB" id="A0A830EFE6"/>
<comment type="similarity">
    <text evidence="1">Belongs to the glycosyltransferase 2 family.</text>
</comment>
<dbReference type="EMBL" id="BMNM01000001">
    <property type="protein sequence ID" value="GGI71621.1"/>
    <property type="molecule type" value="Genomic_DNA"/>
</dbReference>
<dbReference type="SUPFAM" id="SSF53448">
    <property type="entry name" value="Nucleotide-diphospho-sugar transferases"/>
    <property type="match status" value="1"/>
</dbReference>
<dbReference type="Proteomes" id="UP001060771">
    <property type="component" value="Chromosome"/>
</dbReference>
<dbReference type="EMBL" id="AP026830">
    <property type="protein sequence ID" value="BDR91652.1"/>
    <property type="molecule type" value="Genomic_DNA"/>
</dbReference>
<reference evidence="5" key="4">
    <citation type="journal article" date="2023" name="Microbiol. Resour. Announc.">
        <title>Complete Genome Sequence of Vulcanisaeta souniana Strain IC-059, a Hyperthermophilic Archaeon Isolated from Hot Spring Water in Japan.</title>
        <authorList>
            <person name="Kato S."/>
            <person name="Itoh T."/>
            <person name="Wu L."/>
            <person name="Ma J."/>
            <person name="Ohkuma M."/>
        </authorList>
    </citation>
    <scope>NUCLEOTIDE SEQUENCE</scope>
    <source>
        <strain evidence="5">JCM 11219</strain>
    </source>
</reference>
<evidence type="ECO:0000256" key="3">
    <source>
        <dbReference type="ARBA" id="ARBA00022679"/>
    </source>
</evidence>
<dbReference type="Gene3D" id="3.90.550.10">
    <property type="entry name" value="Spore Coat Polysaccharide Biosynthesis Protein SpsA, Chain A"/>
    <property type="match status" value="1"/>
</dbReference>
<evidence type="ECO:0000313" key="6">
    <source>
        <dbReference type="EMBL" id="GGI71621.1"/>
    </source>
</evidence>
<evidence type="ECO:0000259" key="4">
    <source>
        <dbReference type="Pfam" id="PF00535"/>
    </source>
</evidence>
<organism evidence="6 7">
    <name type="scientific">Vulcanisaeta souniana JCM 11219</name>
    <dbReference type="NCBI Taxonomy" id="1293586"/>
    <lineage>
        <taxon>Archaea</taxon>
        <taxon>Thermoproteota</taxon>
        <taxon>Thermoprotei</taxon>
        <taxon>Thermoproteales</taxon>
        <taxon>Thermoproteaceae</taxon>
        <taxon>Vulcanisaeta</taxon>
    </lineage>
</organism>
<dbReference type="InterPro" id="IPR029044">
    <property type="entry name" value="Nucleotide-diphossugar_trans"/>
</dbReference>
<evidence type="ECO:0000313" key="7">
    <source>
        <dbReference type="Proteomes" id="UP000657075"/>
    </source>
</evidence>
<evidence type="ECO:0000313" key="5">
    <source>
        <dbReference type="EMBL" id="BDR91652.1"/>
    </source>
</evidence>